<comment type="function">
    <text evidence="5">Part of the ABC transporter complex HmuTUV involved in hemin import. Responsible for energy coupling to the transport system.</text>
</comment>
<dbReference type="PROSITE" id="PS50893">
    <property type="entry name" value="ABC_TRANSPORTER_2"/>
    <property type="match status" value="1"/>
</dbReference>
<accession>A0ABT5YKP7</accession>
<keyword evidence="4" id="KW-1278">Translocase</keyword>
<feature type="domain" description="ABC transporter" evidence="6">
    <location>
        <begin position="4"/>
        <end position="239"/>
    </location>
</feature>
<evidence type="ECO:0000256" key="4">
    <source>
        <dbReference type="ARBA" id="ARBA00022967"/>
    </source>
</evidence>
<dbReference type="RefSeq" id="WP_275821037.1">
    <property type="nucleotide sequence ID" value="NZ_JARHUD010000003.1"/>
</dbReference>
<dbReference type="InterPro" id="IPR003593">
    <property type="entry name" value="AAA+_ATPase"/>
</dbReference>
<comment type="caution">
    <text evidence="7">The sequence shown here is derived from an EMBL/GenBank/DDBJ whole genome shotgun (WGS) entry which is preliminary data.</text>
</comment>
<dbReference type="SMART" id="SM00382">
    <property type="entry name" value="AAA"/>
    <property type="match status" value="1"/>
</dbReference>
<evidence type="ECO:0000256" key="2">
    <source>
        <dbReference type="ARBA" id="ARBA00022741"/>
    </source>
</evidence>
<dbReference type="InterPro" id="IPR027417">
    <property type="entry name" value="P-loop_NTPase"/>
</dbReference>
<evidence type="ECO:0000256" key="5">
    <source>
        <dbReference type="ARBA" id="ARBA00037066"/>
    </source>
</evidence>
<keyword evidence="8" id="KW-1185">Reference proteome</keyword>
<reference evidence="7 8" key="1">
    <citation type="submission" date="2023-03" db="EMBL/GenBank/DDBJ databases">
        <title>Fodinicurvata sp. CAU 1616 isolated from sea sendiment.</title>
        <authorList>
            <person name="Kim W."/>
        </authorList>
    </citation>
    <scope>NUCLEOTIDE SEQUENCE [LARGE SCALE GENOMIC DNA]</scope>
    <source>
        <strain evidence="7 8">CAU 1616</strain>
    </source>
</reference>
<name>A0ABT5YKP7_9PROT</name>
<sequence length="263" mass="28422">MMRITAEAVSVEIGGKPLLDGVDLEVRPGELTGLIGPNGAGKTTLLRVLGALRPPGSGRVLYDGKTIARRERPALARRLAYLAQGGEAHWPLRVERLVALGRLPHQGPLGRASAEDQSAVERALQRSGVEHLRARTLATLSGGERMQVLLARALAVEAEALLADEPVAALDPHHQLRVMDLLRAEARAGKAVVVVLHDLSLAARFCDQLALLHRGRLLAQGRPESVLGDRELASAYGVRVLRGMERGEPFLLPWERLEAGERP</sequence>
<dbReference type="GO" id="GO:0005524">
    <property type="term" value="F:ATP binding"/>
    <property type="evidence" value="ECO:0007669"/>
    <property type="project" value="UniProtKB-KW"/>
</dbReference>
<dbReference type="EMBL" id="JARHUD010000003">
    <property type="protein sequence ID" value="MDF2095526.1"/>
    <property type="molecule type" value="Genomic_DNA"/>
</dbReference>
<dbReference type="CDD" id="cd03214">
    <property type="entry name" value="ABC_Iron-Siderophores_B12_Hemin"/>
    <property type="match status" value="1"/>
</dbReference>
<protein>
    <submittedName>
        <fullName evidence="7">ABC transporter ATP-binding protein</fullName>
    </submittedName>
</protein>
<dbReference type="SUPFAM" id="SSF52540">
    <property type="entry name" value="P-loop containing nucleoside triphosphate hydrolases"/>
    <property type="match status" value="1"/>
</dbReference>
<dbReference type="InterPro" id="IPR003439">
    <property type="entry name" value="ABC_transporter-like_ATP-bd"/>
</dbReference>
<keyword evidence="2" id="KW-0547">Nucleotide-binding</keyword>
<dbReference type="Pfam" id="PF00005">
    <property type="entry name" value="ABC_tran"/>
    <property type="match status" value="1"/>
</dbReference>
<evidence type="ECO:0000256" key="1">
    <source>
        <dbReference type="ARBA" id="ARBA00022448"/>
    </source>
</evidence>
<dbReference type="PANTHER" id="PTHR42794:SF1">
    <property type="entry name" value="HEMIN IMPORT ATP-BINDING PROTEIN HMUV"/>
    <property type="match status" value="1"/>
</dbReference>
<dbReference type="Gene3D" id="3.40.50.300">
    <property type="entry name" value="P-loop containing nucleotide triphosphate hydrolases"/>
    <property type="match status" value="1"/>
</dbReference>
<keyword evidence="3 7" id="KW-0067">ATP-binding</keyword>
<proteinExistence type="predicted"/>
<dbReference type="PANTHER" id="PTHR42794">
    <property type="entry name" value="HEMIN IMPORT ATP-BINDING PROTEIN HMUV"/>
    <property type="match status" value="1"/>
</dbReference>
<keyword evidence="1" id="KW-0813">Transport</keyword>
<evidence type="ECO:0000313" key="8">
    <source>
        <dbReference type="Proteomes" id="UP001215503"/>
    </source>
</evidence>
<evidence type="ECO:0000256" key="3">
    <source>
        <dbReference type="ARBA" id="ARBA00022840"/>
    </source>
</evidence>
<dbReference type="Proteomes" id="UP001215503">
    <property type="component" value="Unassembled WGS sequence"/>
</dbReference>
<gene>
    <name evidence="7" type="ORF">P2G67_06015</name>
</gene>
<evidence type="ECO:0000259" key="6">
    <source>
        <dbReference type="PROSITE" id="PS50893"/>
    </source>
</evidence>
<evidence type="ECO:0000313" key="7">
    <source>
        <dbReference type="EMBL" id="MDF2095526.1"/>
    </source>
</evidence>
<organism evidence="7 8">
    <name type="scientific">Aquibaculum arenosum</name>
    <dbReference type="NCBI Taxonomy" id="3032591"/>
    <lineage>
        <taxon>Bacteria</taxon>
        <taxon>Pseudomonadati</taxon>
        <taxon>Pseudomonadota</taxon>
        <taxon>Alphaproteobacteria</taxon>
        <taxon>Rhodospirillales</taxon>
        <taxon>Rhodovibrionaceae</taxon>
        <taxon>Aquibaculum</taxon>
    </lineage>
</organism>